<dbReference type="eggNOG" id="COG0791">
    <property type="taxonomic scope" value="Bacteria"/>
</dbReference>
<proteinExistence type="predicted"/>
<name>E4NCH3_KITSK</name>
<feature type="signal peptide" evidence="1">
    <location>
        <begin position="1"/>
        <end position="39"/>
    </location>
</feature>
<dbReference type="RefSeq" id="WP_014136216.1">
    <property type="nucleotide sequence ID" value="NC_016109.1"/>
</dbReference>
<keyword evidence="3" id="KW-1185">Reference proteome</keyword>
<dbReference type="PATRIC" id="fig|452652.3.peg.3105"/>
<accession>E4NCH3</accession>
<evidence type="ECO:0000313" key="3">
    <source>
        <dbReference type="Proteomes" id="UP000007076"/>
    </source>
</evidence>
<dbReference type="STRING" id="452652.KSE_30940"/>
<evidence type="ECO:0000256" key="1">
    <source>
        <dbReference type="SAM" id="SignalP"/>
    </source>
</evidence>
<dbReference type="AlphaFoldDB" id="E4NCH3"/>
<feature type="chain" id="PRO_5003185161" description="NlpC/P60 domain-containing protein" evidence="1">
    <location>
        <begin position="40"/>
        <end position="473"/>
    </location>
</feature>
<dbReference type="Proteomes" id="UP000007076">
    <property type="component" value="Chromosome"/>
</dbReference>
<protein>
    <recommendedName>
        <fullName evidence="4">NlpC/P60 domain-containing protein</fullName>
    </recommendedName>
</protein>
<evidence type="ECO:0008006" key="4">
    <source>
        <dbReference type="Google" id="ProtNLM"/>
    </source>
</evidence>
<dbReference type="Gene3D" id="3.90.1720.10">
    <property type="entry name" value="endopeptidase domain like (from Nostoc punctiforme)"/>
    <property type="match status" value="1"/>
</dbReference>
<dbReference type="Gene3D" id="2.120.10.70">
    <property type="entry name" value="Fucose-specific lectin"/>
    <property type="match status" value="1"/>
</dbReference>
<evidence type="ECO:0000313" key="2">
    <source>
        <dbReference type="EMBL" id="BAJ28904.1"/>
    </source>
</evidence>
<keyword evidence="1" id="KW-0732">Signal</keyword>
<gene>
    <name evidence="2" type="ordered locus">KSE_30940</name>
</gene>
<dbReference type="KEGG" id="ksk:KSE_30940"/>
<sequence>MSAVRTSKALRTALAAAIALSGAIATTAVTVATATTAQAASSVDGQITRGEVIQRAQYWYGKTIAYNQGATYPDSSGRAYRTDCSGYVSMAWHLGASPSTQGLPGYATEIPRSQLKAGDILNSFYDHVILFEKWDDAAHTTFSYYSFGSTPVKHRTGISINAATFDSHPNGDYKAYRYNKIVDDTPSTTAAGTAHVEIIGSDGAMYNNDANYTTGTWSVWSQMDSASLTYLASASTGNTSHYYAVAADGGLYTRDADYAAGTWSDWAPVPGGASGAKGLTATATGNTVHLEIIGSDGAMYNNDANYTTGTWGSWTKMDSANLTHLASATTGNTSHYYAVATDGHVYTRDANYTTGTWSNWAEVPGGAGGAKGLTATATGNTVHLEIIGSDGAMYNNDANYTTGTWSTWTKLDSANLKSLASTTTGSTAHYYAVANDGAVYTRDADYTTGTWTDWVEVPGGAGGAKGITATATG</sequence>
<reference evidence="2 3" key="1">
    <citation type="journal article" date="2010" name="DNA Res.">
        <title>Genome sequence of Kitasatospora setae NBRC 14216T: an evolutionary snapshot of the family Streptomycetaceae.</title>
        <authorList>
            <person name="Ichikawa N."/>
            <person name="Oguchi A."/>
            <person name="Ikeda H."/>
            <person name="Ishikawa J."/>
            <person name="Kitani S."/>
            <person name="Watanabe Y."/>
            <person name="Nakamura S."/>
            <person name="Katano Y."/>
            <person name="Kishi E."/>
            <person name="Sasagawa M."/>
            <person name="Ankai A."/>
            <person name="Fukui S."/>
            <person name="Hashimoto Y."/>
            <person name="Kamata S."/>
            <person name="Otoguro M."/>
            <person name="Tanikawa S."/>
            <person name="Nihira T."/>
            <person name="Horinouchi S."/>
            <person name="Ohnishi Y."/>
            <person name="Hayakawa M."/>
            <person name="Kuzuyama T."/>
            <person name="Arisawa A."/>
            <person name="Nomoto F."/>
            <person name="Miura H."/>
            <person name="Takahashi Y."/>
            <person name="Fujita N."/>
        </authorList>
    </citation>
    <scope>NUCLEOTIDE SEQUENCE [LARGE SCALE GENOMIC DNA]</scope>
    <source>
        <strain evidence="3">ATCC 33774 / DSM 43861 / JCM 3304 / KCC A-0304 / NBRC 14216 / KM-6054</strain>
    </source>
</reference>
<dbReference type="SUPFAM" id="SSF89372">
    <property type="entry name" value="Fucose-specific lectin"/>
    <property type="match status" value="2"/>
</dbReference>
<dbReference type="HOGENOM" id="CLU_530786_0_0_11"/>
<organism evidence="2 3">
    <name type="scientific">Kitasatospora setae (strain ATCC 33774 / DSM 43861 / JCM 3304 / KCC A-0304 / NBRC 14216 / KM-6054)</name>
    <name type="common">Streptomyces setae</name>
    <dbReference type="NCBI Taxonomy" id="452652"/>
    <lineage>
        <taxon>Bacteria</taxon>
        <taxon>Bacillati</taxon>
        <taxon>Actinomycetota</taxon>
        <taxon>Actinomycetes</taxon>
        <taxon>Kitasatosporales</taxon>
        <taxon>Streptomycetaceae</taxon>
        <taxon>Kitasatospora</taxon>
    </lineage>
</organism>
<dbReference type="EMBL" id="AP010968">
    <property type="protein sequence ID" value="BAJ28904.1"/>
    <property type="molecule type" value="Genomic_DNA"/>
</dbReference>